<dbReference type="InterPro" id="IPR016130">
    <property type="entry name" value="Tyr_Pase_AS"/>
</dbReference>
<evidence type="ECO:0000259" key="7">
    <source>
        <dbReference type="PROSITE" id="PS50054"/>
    </source>
</evidence>
<name>A0A8C5R0B0_9ANUR</name>
<comment type="function">
    <text evidence="4">May play roles in cilia formation and/or maintenance.</text>
</comment>
<dbReference type="Proteomes" id="UP000694569">
    <property type="component" value="Unplaced"/>
</dbReference>
<gene>
    <name evidence="9" type="primary">PTPDC1</name>
</gene>
<dbReference type="InterPro" id="IPR029021">
    <property type="entry name" value="Prot-tyrosine_phosphatase-like"/>
</dbReference>
<evidence type="ECO:0000313" key="9">
    <source>
        <dbReference type="Ensembl" id="ENSLLEP00000045639.1"/>
    </source>
</evidence>
<dbReference type="Gene3D" id="3.90.190.10">
    <property type="entry name" value="Protein tyrosine phosphatase superfamily"/>
    <property type="match status" value="1"/>
</dbReference>
<evidence type="ECO:0000256" key="5">
    <source>
        <dbReference type="ARBA" id="ARBA00060867"/>
    </source>
</evidence>
<sequence length="782" mass="88211">MQASPRRLSAVNVLSNFFRGRRRRSASDVLGRLYRRRSSAIEVLSSSTHRVMVAVSAVDASDMNVSVYEIKRSGRRPTSKYTKVGERLRHVIPGHMQCSMTCGGRACKYENPSRWSDEDQAIKGLYSSWITDNILAMARPSTEIIEKFNIIEQFKSHGIKTVINLQRPGEHASCGNPLEQESGFTYLPEAFMEAEIYFYNFGWKDYGVASLTTILDMVKVMAFALQEGKVAIHCHAGLGRTGVLIACYLIFATRMTADQAILFVRAKRQNAIQTRVQLLCIREFTQFLSPLRNVFACCDPKAHSVTLSQYLIRQQHLLHGYEARHLKYVPKIIHLVCKLLLDFVENKQIVEEEVKDVPDLSAEIEKTVSLLPTVQLDKVLASDITVADPLCPTVASATCCFTQDSAISSEQEFDPLWKRRNVECLQPLSHLKKRLSYSDSDLKKAEFLLEQGETPWTEPAQMSFINHLNRQIKMNQCCISGNNGLPKQTPEPSFQKQPSVQHAFSFWTQNKLGSIETQRDGSPLFHRRKLPKEIQRSHTFSLGYSSLTDSGQTKLPDTELLTDRKPNWGIQDTGDCGTHDMSVPERATGFTNPQDMNHSSATATFYLEDESLGSSEMSVPVAHIILQSELSLEARRLLAASALAELNKDGLADMTDISEKVTVWQKELNSREAAWDRICSERNLFVLCGLMWSWMEQLKEPSVTKEDIDLLAGYGNDLDSALFLLKKGQHHSVLCILQCVTRLLPIPPEVEDALFTRIIKAFTKRGCRAGGPGSFLFYKLFY</sequence>
<organism evidence="9 10">
    <name type="scientific">Leptobrachium leishanense</name>
    <name type="common">Leishan spiny toad</name>
    <dbReference type="NCBI Taxonomy" id="445787"/>
    <lineage>
        <taxon>Eukaryota</taxon>
        <taxon>Metazoa</taxon>
        <taxon>Chordata</taxon>
        <taxon>Craniata</taxon>
        <taxon>Vertebrata</taxon>
        <taxon>Euteleostomi</taxon>
        <taxon>Amphibia</taxon>
        <taxon>Batrachia</taxon>
        <taxon>Anura</taxon>
        <taxon>Pelobatoidea</taxon>
        <taxon>Megophryidae</taxon>
        <taxon>Leptobrachium</taxon>
    </lineage>
</organism>
<dbReference type="CDD" id="cd14506">
    <property type="entry name" value="PTP_PTPDC1"/>
    <property type="match status" value="1"/>
</dbReference>
<dbReference type="FunFam" id="3.90.190.10:FF:000027">
    <property type="entry name" value="Protein tyrosine phosphatase domain containing 1"/>
    <property type="match status" value="1"/>
</dbReference>
<evidence type="ECO:0000256" key="4">
    <source>
        <dbReference type="ARBA" id="ARBA00056295"/>
    </source>
</evidence>
<dbReference type="PROSITE" id="PS50054">
    <property type="entry name" value="TYR_PHOSPHATASE_DUAL"/>
    <property type="match status" value="1"/>
</dbReference>
<dbReference type="InterPro" id="IPR003595">
    <property type="entry name" value="Tyr_Pase_cat"/>
</dbReference>
<feature type="domain" description="Tyrosine specific protein phosphatases" evidence="8">
    <location>
        <begin position="212"/>
        <end position="279"/>
    </location>
</feature>
<dbReference type="Ensembl" id="ENSLLET00000047467.1">
    <property type="protein sequence ID" value="ENSLLEP00000045639.1"/>
    <property type="gene ID" value="ENSLLEG00000028879.1"/>
</dbReference>
<keyword evidence="10" id="KW-1185">Reference proteome</keyword>
<keyword evidence="2" id="KW-0378">Hydrolase</keyword>
<dbReference type="InterPro" id="IPR020422">
    <property type="entry name" value="TYR_PHOSPHATASE_DUAL_dom"/>
</dbReference>
<evidence type="ECO:0000259" key="8">
    <source>
        <dbReference type="PROSITE" id="PS50056"/>
    </source>
</evidence>
<feature type="domain" description="Tyrosine-protein phosphatase" evidence="7">
    <location>
        <begin position="126"/>
        <end position="297"/>
    </location>
</feature>
<evidence type="ECO:0000256" key="3">
    <source>
        <dbReference type="ARBA" id="ARBA00022912"/>
    </source>
</evidence>
<evidence type="ECO:0000256" key="1">
    <source>
        <dbReference type="ARBA" id="ARBA00022794"/>
    </source>
</evidence>
<dbReference type="SUPFAM" id="SSF52799">
    <property type="entry name" value="(Phosphotyrosine protein) phosphatases II"/>
    <property type="match status" value="1"/>
</dbReference>
<dbReference type="PROSITE" id="PS00383">
    <property type="entry name" value="TYR_PHOSPHATASE_1"/>
    <property type="match status" value="1"/>
</dbReference>
<dbReference type="AlphaFoldDB" id="A0A8C5R0B0"/>
<evidence type="ECO:0000256" key="6">
    <source>
        <dbReference type="ARBA" id="ARBA00072096"/>
    </source>
</evidence>
<dbReference type="SMART" id="SM00404">
    <property type="entry name" value="PTPc_motif"/>
    <property type="match status" value="1"/>
</dbReference>
<dbReference type="PROSITE" id="PS50056">
    <property type="entry name" value="TYR_PHOSPHATASE_2"/>
    <property type="match status" value="1"/>
</dbReference>
<dbReference type="OrthoDB" id="542013at2759"/>
<dbReference type="InterPro" id="IPR049573">
    <property type="entry name" value="PTPDC1_PTP"/>
</dbReference>
<accession>A0A8C5R0B0</accession>
<reference evidence="9" key="1">
    <citation type="submission" date="2025-08" db="UniProtKB">
        <authorList>
            <consortium name="Ensembl"/>
        </authorList>
    </citation>
    <scope>IDENTIFICATION</scope>
</reference>
<proteinExistence type="inferred from homology"/>
<dbReference type="Pfam" id="PF00782">
    <property type="entry name" value="DSPc"/>
    <property type="match status" value="1"/>
</dbReference>
<evidence type="ECO:0000256" key="2">
    <source>
        <dbReference type="ARBA" id="ARBA00022801"/>
    </source>
</evidence>
<reference evidence="9" key="2">
    <citation type="submission" date="2025-09" db="UniProtKB">
        <authorList>
            <consortium name="Ensembl"/>
        </authorList>
    </citation>
    <scope>IDENTIFICATION</scope>
</reference>
<protein>
    <recommendedName>
        <fullName evidence="6">Protein tyrosine phosphatase domain-containing protein 1</fullName>
    </recommendedName>
</protein>
<dbReference type="PANTHER" id="PTHR23339">
    <property type="entry name" value="TYROSINE SPECIFIC PROTEIN PHOSPHATASE AND DUAL SPECIFICITY PROTEIN PHOSPHATASE"/>
    <property type="match status" value="1"/>
</dbReference>
<dbReference type="GeneTree" id="ENSGT00390000004113"/>
<evidence type="ECO:0000313" key="10">
    <source>
        <dbReference type="Proteomes" id="UP000694569"/>
    </source>
</evidence>
<dbReference type="InterPro" id="IPR000387">
    <property type="entry name" value="Tyr_Pase_dom"/>
</dbReference>
<dbReference type="SMART" id="SM00195">
    <property type="entry name" value="DSPc"/>
    <property type="match status" value="1"/>
</dbReference>
<keyword evidence="3" id="KW-0904">Protein phosphatase</keyword>
<dbReference type="InterPro" id="IPR000340">
    <property type="entry name" value="Dual-sp_phosphatase_cat-dom"/>
</dbReference>
<keyword evidence="1" id="KW-0970">Cilium biogenesis/degradation</keyword>
<comment type="similarity">
    <text evidence="5">Belongs to the protein-tyrosine phosphatase family. Non-receptor class PTPDC1 subfamily.</text>
</comment>
<dbReference type="GO" id="GO:0060271">
    <property type="term" value="P:cilium assembly"/>
    <property type="evidence" value="ECO:0007669"/>
    <property type="project" value="InterPro"/>
</dbReference>
<dbReference type="GO" id="GO:0004725">
    <property type="term" value="F:protein tyrosine phosphatase activity"/>
    <property type="evidence" value="ECO:0007669"/>
    <property type="project" value="InterPro"/>
</dbReference>
<dbReference type="InterPro" id="IPR050561">
    <property type="entry name" value="PTP"/>
</dbReference>